<keyword evidence="3" id="KW-1185">Reference proteome</keyword>
<protein>
    <submittedName>
        <fullName evidence="2">Uncharacterized protein</fullName>
    </submittedName>
</protein>
<gene>
    <name evidence="2" type="ORF">DdX_15861</name>
</gene>
<reference evidence="2" key="1">
    <citation type="submission" date="2022-01" db="EMBL/GenBank/DDBJ databases">
        <title>Genome Sequence Resource for Two Populations of Ditylenchus destructor, the Migratory Endoparasitic Phytonematode.</title>
        <authorList>
            <person name="Zhang H."/>
            <person name="Lin R."/>
            <person name="Xie B."/>
        </authorList>
    </citation>
    <scope>NUCLEOTIDE SEQUENCE</scope>
    <source>
        <strain evidence="2">BazhouSP</strain>
    </source>
</reference>
<evidence type="ECO:0000313" key="3">
    <source>
        <dbReference type="Proteomes" id="UP001201812"/>
    </source>
</evidence>
<keyword evidence="1" id="KW-1133">Transmembrane helix</keyword>
<comment type="caution">
    <text evidence="2">The sequence shown here is derived from an EMBL/GenBank/DDBJ whole genome shotgun (WGS) entry which is preliminary data.</text>
</comment>
<dbReference type="Proteomes" id="UP001201812">
    <property type="component" value="Unassembled WGS sequence"/>
</dbReference>
<dbReference type="EMBL" id="JAKKPZ010000110">
    <property type="protein sequence ID" value="KAI1701835.1"/>
    <property type="molecule type" value="Genomic_DNA"/>
</dbReference>
<evidence type="ECO:0000256" key="1">
    <source>
        <dbReference type="SAM" id="Phobius"/>
    </source>
</evidence>
<keyword evidence="1" id="KW-0472">Membrane</keyword>
<keyword evidence="1" id="KW-0812">Transmembrane</keyword>
<organism evidence="2 3">
    <name type="scientific">Ditylenchus destructor</name>
    <dbReference type="NCBI Taxonomy" id="166010"/>
    <lineage>
        <taxon>Eukaryota</taxon>
        <taxon>Metazoa</taxon>
        <taxon>Ecdysozoa</taxon>
        <taxon>Nematoda</taxon>
        <taxon>Chromadorea</taxon>
        <taxon>Rhabditida</taxon>
        <taxon>Tylenchina</taxon>
        <taxon>Tylenchomorpha</taxon>
        <taxon>Sphaerularioidea</taxon>
        <taxon>Anguinidae</taxon>
        <taxon>Anguininae</taxon>
        <taxon>Ditylenchus</taxon>
    </lineage>
</organism>
<feature type="transmembrane region" description="Helical" evidence="1">
    <location>
        <begin position="12"/>
        <end position="29"/>
    </location>
</feature>
<accession>A0AAD4MU61</accession>
<proteinExistence type="predicted"/>
<sequence>MSQRSAVRNYFRLYIVLSFLLMILLRISVVTSHMSPSPDVDLTFGGKVKNIPMKEEEGMQLVQHWIDTMLSSFVAERRSFLVQHE</sequence>
<dbReference type="AlphaFoldDB" id="A0AAD4MU61"/>
<name>A0AAD4MU61_9BILA</name>
<evidence type="ECO:0000313" key="2">
    <source>
        <dbReference type="EMBL" id="KAI1701835.1"/>
    </source>
</evidence>